<evidence type="ECO:0000256" key="3">
    <source>
        <dbReference type="ARBA" id="ARBA00038412"/>
    </source>
</evidence>
<dbReference type="AlphaFoldDB" id="A0A8J3AMM4"/>
<dbReference type="GO" id="GO:0004519">
    <property type="term" value="F:endonuclease activity"/>
    <property type="evidence" value="ECO:0007669"/>
    <property type="project" value="UniProtKB-KW"/>
</dbReference>
<dbReference type="PANTHER" id="PTHR41286:SF1">
    <property type="entry name" value="HNH NUCLEASE YAJD-RELATED"/>
    <property type="match status" value="1"/>
</dbReference>
<protein>
    <recommendedName>
        <fullName evidence="4">Putative HNH nuclease YajD</fullName>
    </recommendedName>
</protein>
<evidence type="ECO:0000256" key="2">
    <source>
        <dbReference type="ARBA" id="ARBA00022801"/>
    </source>
</evidence>
<dbReference type="GO" id="GO:0008270">
    <property type="term" value="F:zinc ion binding"/>
    <property type="evidence" value="ECO:0007669"/>
    <property type="project" value="InterPro"/>
</dbReference>
<dbReference type="Proteomes" id="UP000642180">
    <property type="component" value="Unassembled WGS sequence"/>
</dbReference>
<proteinExistence type="inferred from homology"/>
<evidence type="ECO:0000256" key="1">
    <source>
        <dbReference type="ARBA" id="ARBA00022722"/>
    </source>
</evidence>
<dbReference type="EMBL" id="BMDI01000001">
    <property type="protein sequence ID" value="GGI16424.1"/>
    <property type="molecule type" value="Genomic_DNA"/>
</dbReference>
<keyword evidence="2" id="KW-0378">Hydrolase</keyword>
<gene>
    <name evidence="7" type="ORF">GCM10008066_03890</name>
</gene>
<accession>A0A8J3AMM4</accession>
<sequence length="138" mass="15205">MAMRGKSVCRHAGCSKLLDAPGYCEPHAKLSYQQIDQHRGSASSRGYNRRWQKARETYLQSHPLCVRCAEQGLVVQSTVVDHIIPHRGDSTLFWDSKGNWQALCKTCHDRKTATEDGGFGNASISKGGAGQKSDPFAL</sequence>
<comment type="similarity">
    <text evidence="3">Belongs to the HNH nuclease family.</text>
</comment>
<dbReference type="Gene3D" id="1.10.30.50">
    <property type="match status" value="1"/>
</dbReference>
<dbReference type="GO" id="GO:0005829">
    <property type="term" value="C:cytosol"/>
    <property type="evidence" value="ECO:0007669"/>
    <property type="project" value="TreeGrafter"/>
</dbReference>
<dbReference type="Pfam" id="PF01844">
    <property type="entry name" value="HNH"/>
    <property type="match status" value="1"/>
</dbReference>
<keyword evidence="7" id="KW-0255">Endonuclease</keyword>
<feature type="domain" description="HNH nuclease" evidence="6">
    <location>
        <begin position="53"/>
        <end position="109"/>
    </location>
</feature>
<evidence type="ECO:0000259" key="6">
    <source>
        <dbReference type="SMART" id="SM00507"/>
    </source>
</evidence>
<feature type="region of interest" description="Disordered" evidence="5">
    <location>
        <begin position="118"/>
        <end position="138"/>
    </location>
</feature>
<dbReference type="CDD" id="cd00085">
    <property type="entry name" value="HNHc"/>
    <property type="match status" value="1"/>
</dbReference>
<comment type="caution">
    <text evidence="7">The sequence shown here is derived from an EMBL/GenBank/DDBJ whole genome shotgun (WGS) entry which is preliminary data.</text>
</comment>
<reference evidence="8" key="1">
    <citation type="journal article" date="2019" name="Int. J. Syst. Evol. Microbiol.">
        <title>The Global Catalogue of Microorganisms (GCM) 10K type strain sequencing project: providing services to taxonomists for standard genome sequencing and annotation.</title>
        <authorList>
            <consortium name="The Broad Institute Genomics Platform"/>
            <consortium name="The Broad Institute Genome Sequencing Center for Infectious Disease"/>
            <person name="Wu L."/>
            <person name="Ma J."/>
        </authorList>
    </citation>
    <scope>NUCLEOTIDE SEQUENCE [LARGE SCALE GENOMIC DNA]</scope>
    <source>
        <strain evidence="8">CCM 2767</strain>
    </source>
</reference>
<evidence type="ECO:0000313" key="7">
    <source>
        <dbReference type="EMBL" id="GGI16424.1"/>
    </source>
</evidence>
<dbReference type="GO" id="GO:0003676">
    <property type="term" value="F:nucleic acid binding"/>
    <property type="evidence" value="ECO:0007669"/>
    <property type="project" value="InterPro"/>
</dbReference>
<evidence type="ECO:0000256" key="5">
    <source>
        <dbReference type="SAM" id="MobiDB-lite"/>
    </source>
</evidence>
<evidence type="ECO:0000313" key="8">
    <source>
        <dbReference type="Proteomes" id="UP000642180"/>
    </source>
</evidence>
<name>A0A8J3AMM4_9BURK</name>
<keyword evidence="1" id="KW-0540">Nuclease</keyword>
<dbReference type="InterPro" id="IPR003615">
    <property type="entry name" value="HNH_nuc"/>
</dbReference>
<dbReference type="PANTHER" id="PTHR41286">
    <property type="entry name" value="HNH NUCLEASE YAJD-RELATED"/>
    <property type="match status" value="1"/>
</dbReference>
<evidence type="ECO:0000256" key="4">
    <source>
        <dbReference type="ARBA" id="ARBA00040194"/>
    </source>
</evidence>
<organism evidence="7 8">
    <name type="scientific">Oxalicibacterium faecigallinarum</name>
    <dbReference type="NCBI Taxonomy" id="573741"/>
    <lineage>
        <taxon>Bacteria</taxon>
        <taxon>Pseudomonadati</taxon>
        <taxon>Pseudomonadota</taxon>
        <taxon>Betaproteobacteria</taxon>
        <taxon>Burkholderiales</taxon>
        <taxon>Oxalobacteraceae</taxon>
        <taxon>Oxalicibacterium</taxon>
    </lineage>
</organism>
<dbReference type="SMART" id="SM00507">
    <property type="entry name" value="HNHc"/>
    <property type="match status" value="1"/>
</dbReference>
<dbReference type="GO" id="GO:0016787">
    <property type="term" value="F:hydrolase activity"/>
    <property type="evidence" value="ECO:0007669"/>
    <property type="project" value="UniProtKB-KW"/>
</dbReference>
<keyword evidence="8" id="KW-1185">Reference proteome</keyword>
<dbReference type="InterPro" id="IPR002711">
    <property type="entry name" value="HNH"/>
</dbReference>